<dbReference type="InterPro" id="IPR045865">
    <property type="entry name" value="ACT-like_dom_sf"/>
</dbReference>
<dbReference type="EMBL" id="JNBQ01000004">
    <property type="protein sequence ID" value="KLN35558.1"/>
    <property type="molecule type" value="Genomic_DNA"/>
</dbReference>
<evidence type="ECO:0000256" key="5">
    <source>
        <dbReference type="ARBA" id="ARBA00013213"/>
    </source>
</evidence>
<feature type="active site" description="Proton donor" evidence="16">
    <location>
        <position position="210"/>
    </location>
</feature>
<comment type="similarity">
    <text evidence="4 19">Belongs to the homoserine dehydrogenase family.</text>
</comment>
<feature type="domain" description="ACT" evidence="20">
    <location>
        <begin position="369"/>
        <end position="453"/>
    </location>
</feature>
<comment type="catalytic activity">
    <reaction evidence="14">
        <text>L-homoserine + NADP(+) = L-aspartate 4-semialdehyde + NADPH + H(+)</text>
        <dbReference type="Rhea" id="RHEA:15761"/>
        <dbReference type="ChEBI" id="CHEBI:15378"/>
        <dbReference type="ChEBI" id="CHEBI:57476"/>
        <dbReference type="ChEBI" id="CHEBI:57783"/>
        <dbReference type="ChEBI" id="CHEBI:58349"/>
        <dbReference type="ChEBI" id="CHEBI:537519"/>
        <dbReference type="EC" id="1.1.1.3"/>
    </reaction>
    <physiologicalReaction direction="right-to-left" evidence="14">
        <dbReference type="Rhea" id="RHEA:15763"/>
    </physiologicalReaction>
</comment>
<gene>
    <name evidence="21" type="ORF">FB00_07245</name>
</gene>
<evidence type="ECO:0000313" key="22">
    <source>
        <dbReference type="Proteomes" id="UP000035265"/>
    </source>
</evidence>
<comment type="cofactor">
    <cofactor evidence="1">
        <name>a metal cation</name>
        <dbReference type="ChEBI" id="CHEBI:25213"/>
    </cofactor>
</comment>
<keyword evidence="11" id="KW-0915">Sodium</keyword>
<comment type="caution">
    <text evidence="21">The sequence shown here is derived from an EMBL/GenBank/DDBJ whole genome shotgun (WGS) entry which is preliminary data.</text>
</comment>
<comment type="catalytic activity">
    <reaction evidence="15">
        <text>L-homoserine + NAD(+) = L-aspartate 4-semialdehyde + NADH + H(+)</text>
        <dbReference type="Rhea" id="RHEA:15757"/>
        <dbReference type="ChEBI" id="CHEBI:15378"/>
        <dbReference type="ChEBI" id="CHEBI:57476"/>
        <dbReference type="ChEBI" id="CHEBI:57540"/>
        <dbReference type="ChEBI" id="CHEBI:57945"/>
        <dbReference type="ChEBI" id="CHEBI:537519"/>
        <dbReference type="EC" id="1.1.1.3"/>
    </reaction>
    <physiologicalReaction direction="right-to-left" evidence="15">
        <dbReference type="Rhea" id="RHEA:15759"/>
    </physiologicalReaction>
</comment>
<evidence type="ECO:0000256" key="17">
    <source>
        <dbReference type="PIRSR" id="PIRSR000098-2"/>
    </source>
</evidence>
<evidence type="ECO:0000259" key="20">
    <source>
        <dbReference type="PROSITE" id="PS51671"/>
    </source>
</evidence>
<organism evidence="21 22">
    <name type="scientific">Cellulosimicrobium funkei</name>
    <dbReference type="NCBI Taxonomy" id="264251"/>
    <lineage>
        <taxon>Bacteria</taxon>
        <taxon>Bacillati</taxon>
        <taxon>Actinomycetota</taxon>
        <taxon>Actinomycetes</taxon>
        <taxon>Micrococcales</taxon>
        <taxon>Promicromonosporaceae</taxon>
        <taxon>Cellulosimicrobium</taxon>
    </lineage>
</organism>
<dbReference type="PROSITE" id="PS01042">
    <property type="entry name" value="HOMOSER_DHGENASE"/>
    <property type="match status" value="1"/>
</dbReference>
<dbReference type="Pfam" id="PF01842">
    <property type="entry name" value="ACT"/>
    <property type="match status" value="1"/>
</dbReference>
<dbReference type="GO" id="GO:0050661">
    <property type="term" value="F:NADP binding"/>
    <property type="evidence" value="ECO:0007669"/>
    <property type="project" value="InterPro"/>
</dbReference>
<protein>
    <recommendedName>
        <fullName evidence="6 18">Homoserine dehydrogenase</fullName>
        <ecNumber evidence="5 18">1.1.1.3</ecNumber>
    </recommendedName>
</protein>
<dbReference type="UniPathway" id="UPA00051">
    <property type="reaction ID" value="UER00465"/>
</dbReference>
<dbReference type="FunFam" id="3.30.360.10:FF:000005">
    <property type="entry name" value="Homoserine dehydrogenase"/>
    <property type="match status" value="1"/>
</dbReference>
<dbReference type="PROSITE" id="PS51671">
    <property type="entry name" value="ACT"/>
    <property type="match status" value="1"/>
</dbReference>
<evidence type="ECO:0000256" key="6">
    <source>
        <dbReference type="ARBA" id="ARBA00013376"/>
    </source>
</evidence>
<sequence>MPPAAESHPPLRVALLGCGVVGTQVARLLTEQADDLASRVGARLELVGIAVRNAAAPRASSVDRSLLTEDAEGLVARADIVVEVMGGTEPARSLLLRAIDAGAAVVTANKALLAEDGPTLYKAADAAGVDIYFEAAVAGAIPIVRPVRESLAGDRVRRVLGIVNGTTNYVLDQMATTGMDLEEAVKEAQDLGYAEADPTADVEGYDAAAKAAILASLAFHTRVSLDDVAREGIMSVTAEDVAWAAQTGHVIKLLAIAELREGTSAGTSVGAAAGAPAGVSVRVHPALVPTSHPLANVRGSFNAVFVEAESAGELMFYGRGAGGAPTASAVLGDVVSAARHRVLGGKGPQESTYAELAILPASAAVTRYQVRLEVDDRPGVLAQVAHALAEHGVSIEAVRQPTAPGVSDVAEPGVAELLITTHAAPESALSATVAAVAGLEPVRTITSVLRVEGA</sequence>
<dbReference type="PANTHER" id="PTHR43331:SF1">
    <property type="entry name" value="HOMOSERINE DEHYDROGENASE"/>
    <property type="match status" value="1"/>
</dbReference>
<dbReference type="NCBIfam" id="NF004976">
    <property type="entry name" value="PRK06349.1"/>
    <property type="match status" value="1"/>
</dbReference>
<evidence type="ECO:0000256" key="3">
    <source>
        <dbReference type="ARBA" id="ARBA00005062"/>
    </source>
</evidence>
<dbReference type="PIRSF" id="PIRSF000098">
    <property type="entry name" value="Homoser_dehydrog"/>
    <property type="match status" value="1"/>
</dbReference>
<dbReference type="GO" id="GO:0004412">
    <property type="term" value="F:homoserine dehydrogenase activity"/>
    <property type="evidence" value="ECO:0007669"/>
    <property type="project" value="UniProtKB-EC"/>
</dbReference>
<dbReference type="InterPro" id="IPR005106">
    <property type="entry name" value="Asp/hSer_DH_NAD-bd"/>
</dbReference>
<reference evidence="21 22" key="1">
    <citation type="submission" date="2014-05" db="EMBL/GenBank/DDBJ databases">
        <title>Cellulosimicrobium funkei U11 genome.</title>
        <authorList>
            <person name="Hu C."/>
            <person name="Gong Y."/>
            <person name="Wan W."/>
            <person name="Jiang M."/>
        </authorList>
    </citation>
    <scope>NUCLEOTIDE SEQUENCE [LARGE SCALE GENOMIC DNA]</scope>
    <source>
        <strain evidence="21 22">U11</strain>
    </source>
</reference>
<evidence type="ECO:0000256" key="14">
    <source>
        <dbReference type="ARBA" id="ARBA00048841"/>
    </source>
</evidence>
<evidence type="ECO:0000256" key="8">
    <source>
        <dbReference type="ARBA" id="ARBA00022697"/>
    </source>
</evidence>
<evidence type="ECO:0000256" key="9">
    <source>
        <dbReference type="ARBA" id="ARBA00022857"/>
    </source>
</evidence>
<keyword evidence="9 17" id="KW-0521">NADP</keyword>
<comment type="pathway">
    <text evidence="2 18">Amino-acid biosynthesis; L-threonine biosynthesis; L-threonine from L-aspartate: step 3/5.</text>
</comment>
<dbReference type="Gene3D" id="3.30.360.10">
    <property type="entry name" value="Dihydrodipicolinate Reductase, domain 2"/>
    <property type="match status" value="1"/>
</dbReference>
<dbReference type="GO" id="GO:0009088">
    <property type="term" value="P:threonine biosynthetic process"/>
    <property type="evidence" value="ECO:0007669"/>
    <property type="project" value="UniProtKB-UniPathway"/>
</dbReference>
<proteinExistence type="inferred from homology"/>
<dbReference type="SUPFAM" id="SSF51735">
    <property type="entry name" value="NAD(P)-binding Rossmann-fold domains"/>
    <property type="match status" value="1"/>
</dbReference>
<dbReference type="SUPFAM" id="SSF55021">
    <property type="entry name" value="ACT-like"/>
    <property type="match status" value="1"/>
</dbReference>
<evidence type="ECO:0000256" key="10">
    <source>
        <dbReference type="ARBA" id="ARBA00023002"/>
    </source>
</evidence>
<dbReference type="AlphaFoldDB" id="A0A0H2KQZ7"/>
<dbReference type="InterPro" id="IPR016204">
    <property type="entry name" value="HDH"/>
</dbReference>
<comment type="pathway">
    <text evidence="3 18">Amino-acid biosynthesis; L-methionine biosynthesis via de novo pathway; L-homoserine from L-aspartate: step 3/3.</text>
</comment>
<feature type="binding site" evidence="17">
    <location>
        <position position="110"/>
    </location>
    <ligand>
        <name>NADPH</name>
        <dbReference type="ChEBI" id="CHEBI:57783"/>
    </ligand>
</feature>
<dbReference type="InterPro" id="IPR002912">
    <property type="entry name" value="ACT_dom"/>
</dbReference>
<dbReference type="UniPathway" id="UPA00050">
    <property type="reaction ID" value="UER00063"/>
</dbReference>
<feature type="binding site" evidence="17">
    <location>
        <begin position="16"/>
        <end position="23"/>
    </location>
    <ligand>
        <name>NADP(+)</name>
        <dbReference type="ChEBI" id="CHEBI:58349"/>
    </ligand>
</feature>
<keyword evidence="7 18" id="KW-0028">Amino-acid biosynthesis</keyword>
<dbReference type="PATRIC" id="fig|264251.5.peg.1473"/>
<evidence type="ECO:0000256" key="7">
    <source>
        <dbReference type="ARBA" id="ARBA00022605"/>
    </source>
</evidence>
<evidence type="ECO:0000256" key="16">
    <source>
        <dbReference type="PIRSR" id="PIRSR000098-1"/>
    </source>
</evidence>
<evidence type="ECO:0000256" key="19">
    <source>
        <dbReference type="RuleBase" id="RU004171"/>
    </source>
</evidence>
<dbReference type="CDD" id="cd04881">
    <property type="entry name" value="ACT_HSDH-Hom"/>
    <property type="match status" value="1"/>
</dbReference>
<dbReference type="Pfam" id="PF00742">
    <property type="entry name" value="Homoserine_dh"/>
    <property type="match status" value="1"/>
</dbReference>
<dbReference type="PANTHER" id="PTHR43331">
    <property type="entry name" value="HOMOSERINE DEHYDROGENASE"/>
    <property type="match status" value="1"/>
</dbReference>
<accession>A0A0H2KQZ7</accession>
<feature type="binding site" evidence="17">
    <location>
        <position position="195"/>
    </location>
    <ligand>
        <name>L-homoserine</name>
        <dbReference type="ChEBI" id="CHEBI:57476"/>
    </ligand>
</feature>
<comment type="function">
    <text evidence="13">Catalyzes the conversion of L-aspartate-beta-semialdehyde (L-Asa) to L-homoserine (L-Hse), the third step in the biosynthesis of threonine and methionine from aspartate.</text>
</comment>
<dbReference type="InterPro" id="IPR019811">
    <property type="entry name" value="HDH_CS"/>
</dbReference>
<evidence type="ECO:0000256" key="4">
    <source>
        <dbReference type="ARBA" id="ARBA00006753"/>
    </source>
</evidence>
<dbReference type="Proteomes" id="UP000035265">
    <property type="component" value="Unassembled WGS sequence"/>
</dbReference>
<keyword evidence="8 18" id="KW-0791">Threonine biosynthesis</keyword>
<dbReference type="Pfam" id="PF03447">
    <property type="entry name" value="NAD_binding_3"/>
    <property type="match status" value="1"/>
</dbReference>
<dbReference type="Gene3D" id="3.40.50.720">
    <property type="entry name" value="NAD(P)-binding Rossmann-like Domain"/>
    <property type="match status" value="1"/>
</dbReference>
<evidence type="ECO:0000256" key="11">
    <source>
        <dbReference type="ARBA" id="ARBA00023053"/>
    </source>
</evidence>
<keyword evidence="10 18" id="KW-0560">Oxidoreductase</keyword>
<dbReference type="InterPro" id="IPR001342">
    <property type="entry name" value="HDH_cat"/>
</dbReference>
<evidence type="ECO:0000256" key="1">
    <source>
        <dbReference type="ARBA" id="ARBA00001920"/>
    </source>
</evidence>
<dbReference type="SUPFAM" id="SSF55347">
    <property type="entry name" value="Glyceraldehyde-3-phosphate dehydrogenase-like, C-terminal domain"/>
    <property type="match status" value="1"/>
</dbReference>
<dbReference type="GO" id="GO:0009086">
    <property type="term" value="P:methionine biosynthetic process"/>
    <property type="evidence" value="ECO:0007669"/>
    <property type="project" value="UniProtKB-KW"/>
</dbReference>
<evidence type="ECO:0000256" key="12">
    <source>
        <dbReference type="ARBA" id="ARBA00023167"/>
    </source>
</evidence>
<dbReference type="STRING" id="264251.FB00_07245"/>
<dbReference type="InterPro" id="IPR036291">
    <property type="entry name" value="NAD(P)-bd_dom_sf"/>
</dbReference>
<evidence type="ECO:0000256" key="18">
    <source>
        <dbReference type="RuleBase" id="RU000579"/>
    </source>
</evidence>
<keyword evidence="22" id="KW-1185">Reference proteome</keyword>
<evidence type="ECO:0000256" key="13">
    <source>
        <dbReference type="ARBA" id="ARBA00044930"/>
    </source>
</evidence>
<evidence type="ECO:0000256" key="15">
    <source>
        <dbReference type="ARBA" id="ARBA00049031"/>
    </source>
</evidence>
<dbReference type="Gene3D" id="3.30.70.260">
    <property type="match status" value="1"/>
</dbReference>
<dbReference type="EC" id="1.1.1.3" evidence="5 18"/>
<name>A0A0H2KQZ7_9MICO</name>
<evidence type="ECO:0000256" key="2">
    <source>
        <dbReference type="ARBA" id="ARBA00005056"/>
    </source>
</evidence>
<keyword evidence="12 18" id="KW-0486">Methionine biosynthesis</keyword>
<evidence type="ECO:0000313" key="21">
    <source>
        <dbReference type="EMBL" id="KLN35558.1"/>
    </source>
</evidence>
<dbReference type="RefSeq" id="WP_047232159.1">
    <property type="nucleotide sequence ID" value="NZ_JNBQ01000004.1"/>
</dbReference>